<protein>
    <submittedName>
        <fullName evidence="1">GDSL esterase/lipase</fullName>
    </submittedName>
</protein>
<proteinExistence type="predicted"/>
<organism evidence="1 2">
    <name type="scientific">Hibiscus syriacus</name>
    <name type="common">Rose of Sharon</name>
    <dbReference type="NCBI Taxonomy" id="106335"/>
    <lineage>
        <taxon>Eukaryota</taxon>
        <taxon>Viridiplantae</taxon>
        <taxon>Streptophyta</taxon>
        <taxon>Embryophyta</taxon>
        <taxon>Tracheophyta</taxon>
        <taxon>Spermatophyta</taxon>
        <taxon>Magnoliopsida</taxon>
        <taxon>eudicotyledons</taxon>
        <taxon>Gunneridae</taxon>
        <taxon>Pentapetalae</taxon>
        <taxon>rosids</taxon>
        <taxon>malvids</taxon>
        <taxon>Malvales</taxon>
        <taxon>Malvaceae</taxon>
        <taxon>Malvoideae</taxon>
        <taxon>Hibiscus</taxon>
    </lineage>
</organism>
<dbReference type="EMBL" id="VEPZ02001446">
    <property type="protein sequence ID" value="KAE8672376.1"/>
    <property type="molecule type" value="Genomic_DNA"/>
</dbReference>
<dbReference type="PANTHER" id="PTHR31479:SF2">
    <property type="entry name" value="ALPHA_BETA-HYDROLASES SUPERFAMILY PROTEIN"/>
    <property type="match status" value="1"/>
</dbReference>
<dbReference type="AlphaFoldDB" id="A0A6A2Y7A4"/>
<evidence type="ECO:0000313" key="1">
    <source>
        <dbReference type="EMBL" id="KAE8672376.1"/>
    </source>
</evidence>
<dbReference type="Proteomes" id="UP000436088">
    <property type="component" value="Unassembled WGS sequence"/>
</dbReference>
<accession>A0A6A2Y7A4</accession>
<dbReference type="PANTHER" id="PTHR31479">
    <property type="entry name" value="ALPHA/BETA-HYDROLASES SUPERFAMILY PROTEIN"/>
    <property type="match status" value="1"/>
</dbReference>
<reference evidence="1" key="1">
    <citation type="submission" date="2019-09" db="EMBL/GenBank/DDBJ databases">
        <title>Draft genome information of white flower Hibiscus syriacus.</title>
        <authorList>
            <person name="Kim Y.-M."/>
        </authorList>
    </citation>
    <scope>NUCLEOTIDE SEQUENCE [LARGE SCALE GENOMIC DNA]</scope>
    <source>
        <strain evidence="1">YM2019G1</strain>
    </source>
</reference>
<evidence type="ECO:0000313" key="2">
    <source>
        <dbReference type="Proteomes" id="UP000436088"/>
    </source>
</evidence>
<gene>
    <name evidence="1" type="ORF">F3Y22_tig00111842pilonHSYRG00015</name>
</gene>
<keyword evidence="2" id="KW-1185">Reference proteome</keyword>
<sequence length="169" mass="18562">MGNFLEAFLFNPPFLSAPIETIKDKKVKHGLRIAGSVITAGLALAAKGKNPRTRQSEGTFAALSAWTPSLFVNPADHICSEYVGYFEHRKKMEEIGAGAIERLATQHSLGGLFMSVVGKGGEAAEPLHLLPSANLTVNLSRSDDFKQAHGIHQWWRPDLNLMCNVYKFK</sequence>
<comment type="caution">
    <text evidence="1">The sequence shown here is derived from an EMBL/GenBank/DDBJ whole genome shotgun (WGS) entry which is preliminary data.</text>
</comment>
<name>A0A6A2Y7A4_HIBSY</name>